<evidence type="ECO:0000313" key="3">
    <source>
        <dbReference type="Proteomes" id="UP000324222"/>
    </source>
</evidence>
<feature type="compositionally biased region" description="Pro residues" evidence="1">
    <location>
        <begin position="61"/>
        <end position="74"/>
    </location>
</feature>
<dbReference type="Proteomes" id="UP000324222">
    <property type="component" value="Unassembled WGS sequence"/>
</dbReference>
<evidence type="ECO:0000256" key="1">
    <source>
        <dbReference type="SAM" id="MobiDB-lite"/>
    </source>
</evidence>
<dbReference type="AlphaFoldDB" id="A0A5B7DUD0"/>
<dbReference type="EMBL" id="VSRR010001442">
    <property type="protein sequence ID" value="MPC25282.1"/>
    <property type="molecule type" value="Genomic_DNA"/>
</dbReference>
<feature type="compositionally biased region" description="Pro residues" evidence="1">
    <location>
        <begin position="1"/>
        <end position="19"/>
    </location>
</feature>
<protein>
    <submittedName>
        <fullName evidence="2">Uncharacterized protein</fullName>
    </submittedName>
</protein>
<name>A0A5B7DUD0_PORTR</name>
<organism evidence="2 3">
    <name type="scientific">Portunus trituberculatus</name>
    <name type="common">Swimming crab</name>
    <name type="synonym">Neptunus trituberculatus</name>
    <dbReference type="NCBI Taxonomy" id="210409"/>
    <lineage>
        <taxon>Eukaryota</taxon>
        <taxon>Metazoa</taxon>
        <taxon>Ecdysozoa</taxon>
        <taxon>Arthropoda</taxon>
        <taxon>Crustacea</taxon>
        <taxon>Multicrustacea</taxon>
        <taxon>Malacostraca</taxon>
        <taxon>Eumalacostraca</taxon>
        <taxon>Eucarida</taxon>
        <taxon>Decapoda</taxon>
        <taxon>Pleocyemata</taxon>
        <taxon>Brachyura</taxon>
        <taxon>Eubrachyura</taxon>
        <taxon>Portunoidea</taxon>
        <taxon>Portunidae</taxon>
        <taxon>Portuninae</taxon>
        <taxon>Portunus</taxon>
    </lineage>
</organism>
<comment type="caution">
    <text evidence="2">The sequence shown here is derived from an EMBL/GenBank/DDBJ whole genome shotgun (WGS) entry which is preliminary data.</text>
</comment>
<sequence length="74" mass="8189">MVPVAPPNPRPPLANPPARPALHSVTATAERHQQQRQPGLERNTCTSTRARHRGAYTIHPLPAPRPYLPYPPSM</sequence>
<keyword evidence="3" id="KW-1185">Reference proteome</keyword>
<reference evidence="2 3" key="1">
    <citation type="submission" date="2019-05" db="EMBL/GenBank/DDBJ databases">
        <title>Another draft genome of Portunus trituberculatus and its Hox gene families provides insights of decapod evolution.</title>
        <authorList>
            <person name="Jeong J.-H."/>
            <person name="Song I."/>
            <person name="Kim S."/>
            <person name="Choi T."/>
            <person name="Kim D."/>
            <person name="Ryu S."/>
            <person name="Kim W."/>
        </authorList>
    </citation>
    <scope>NUCLEOTIDE SEQUENCE [LARGE SCALE GENOMIC DNA]</scope>
    <source>
        <tissue evidence="2">Muscle</tissue>
    </source>
</reference>
<gene>
    <name evidence="2" type="ORF">E2C01_018389</name>
</gene>
<evidence type="ECO:0000313" key="2">
    <source>
        <dbReference type="EMBL" id="MPC25282.1"/>
    </source>
</evidence>
<feature type="region of interest" description="Disordered" evidence="1">
    <location>
        <begin position="1"/>
        <end position="74"/>
    </location>
</feature>
<accession>A0A5B7DUD0</accession>
<proteinExistence type="predicted"/>